<dbReference type="PIRSF" id="PIRSF036292">
    <property type="entry name" value="Prenylcysteine_oxidase"/>
    <property type="match status" value="1"/>
</dbReference>
<dbReference type="OrthoDB" id="437369at2759"/>
<dbReference type="InterPro" id="IPR036188">
    <property type="entry name" value="FAD/NAD-bd_sf"/>
</dbReference>
<protein>
    <submittedName>
        <fullName evidence="10">Prenylcysteine lyase</fullName>
    </submittedName>
</protein>
<keyword evidence="3" id="KW-0285">Flavoprotein</keyword>
<organism evidence="10 11">
    <name type="scientific">Ophiocordyceps sinensis (strain Co18 / CGMCC 3.14243)</name>
    <name type="common">Yarsagumba caterpillar fungus</name>
    <name type="synonym">Hirsutella sinensis</name>
    <dbReference type="NCBI Taxonomy" id="911162"/>
    <lineage>
        <taxon>Eukaryota</taxon>
        <taxon>Fungi</taxon>
        <taxon>Dikarya</taxon>
        <taxon>Ascomycota</taxon>
        <taxon>Pezizomycotina</taxon>
        <taxon>Sordariomycetes</taxon>
        <taxon>Hypocreomycetidae</taxon>
        <taxon>Hypocreales</taxon>
        <taxon>Ophiocordycipitaceae</taxon>
        <taxon>Ophiocordyceps</taxon>
    </lineage>
</organism>
<evidence type="ECO:0000256" key="8">
    <source>
        <dbReference type="SAM" id="MobiDB-lite"/>
    </source>
</evidence>
<dbReference type="PANTHER" id="PTHR15944">
    <property type="entry name" value="FARNESYLCYSTEINE LYASE"/>
    <property type="match status" value="1"/>
</dbReference>
<evidence type="ECO:0000256" key="7">
    <source>
        <dbReference type="ARBA" id="ARBA00023180"/>
    </source>
</evidence>
<feature type="domain" description="Prenylcysteine lyase" evidence="9">
    <location>
        <begin position="186"/>
        <end position="566"/>
    </location>
</feature>
<accession>T5AAU3</accession>
<evidence type="ECO:0000256" key="2">
    <source>
        <dbReference type="ARBA" id="ARBA00009967"/>
    </source>
</evidence>
<dbReference type="GO" id="GO:0030327">
    <property type="term" value="P:prenylated protein catabolic process"/>
    <property type="evidence" value="ECO:0007669"/>
    <property type="project" value="TreeGrafter"/>
</dbReference>
<keyword evidence="4" id="KW-0732">Signal</keyword>
<keyword evidence="10" id="KW-0456">Lyase</keyword>
<keyword evidence="7" id="KW-0325">Glycoprotein</keyword>
<evidence type="ECO:0000259" key="9">
    <source>
        <dbReference type="Pfam" id="PF07156"/>
    </source>
</evidence>
<gene>
    <name evidence="10" type="ORF">OCS_05349</name>
</gene>
<dbReference type="PANTHER" id="PTHR15944:SF0">
    <property type="entry name" value="PRENYLCYSTEINE LYASE DOMAIN-CONTAINING PROTEIN"/>
    <property type="match status" value="1"/>
</dbReference>
<evidence type="ECO:0000313" key="11">
    <source>
        <dbReference type="Proteomes" id="UP000019374"/>
    </source>
</evidence>
<sequence length="608" mass="66454">MGPQTRQEQDEASRTDEPHQQMPSLLDHLFCPYHARSTRSGCCPRSATCGCIWDSCCTGGAAAAERDLGGAGDRVKNVAIIGAGAAGASAAYHLQKYAQNEGLAVNITIFEKTDRVGGRTLTVNVFDDAAHPVELGASIFVTINHILYNATRNFNLPLVEKTASEDGDTTAIWDGDRIVYESAEGTSWWMEAGKLWWRYGLAPYRALKLVKRVVGVFLNLYDEPYFPFRSLTRRVFELGLEKVTSVTGEQLLAENKIDPSFARDIIQPATRVNYASNLAYIHGLEAMVSFATEGAVAVSGGNWQIFDNMVQSSGAALYRNTSVTSISFDKGGMKPGAPRKYRISTLDADATSADPHQSPMAFDNVVVASPWQFSGIKAGEGVMKQKIDTIPYTKLHVTLFTSPHKLRAGFFNLEAGSRAPSNVYTTLSKDEKPKQGAEGVGKTGFYSISTLMKVGNPKTQGIEFVYKIFSAAAVTPEFLADILGADVPSTFVASSDEAGAAAQTISWYYPHWFHAYPVELPRVTFQDPVVGRGLYYTSGMESFISTMETNALMGMNVARLMADHFAGVSRGGWLRADQGRGRVLREDFFERVESEMGLNMNIVGQDEL</sequence>
<dbReference type="Pfam" id="PF13450">
    <property type="entry name" value="NAD_binding_8"/>
    <property type="match status" value="1"/>
</dbReference>
<proteinExistence type="inferred from homology"/>
<dbReference type="GO" id="GO:0001735">
    <property type="term" value="F:prenylcysteine oxidase activity"/>
    <property type="evidence" value="ECO:0007669"/>
    <property type="project" value="InterPro"/>
</dbReference>
<dbReference type="Gene3D" id="3.50.50.60">
    <property type="entry name" value="FAD/NAD(P)-binding domain"/>
    <property type="match status" value="1"/>
</dbReference>
<comment type="similarity">
    <text evidence="2">Belongs to the prenylcysteine oxidase family.</text>
</comment>
<dbReference type="Proteomes" id="UP000019374">
    <property type="component" value="Unassembled WGS sequence"/>
</dbReference>
<evidence type="ECO:0000313" key="10">
    <source>
        <dbReference type="EMBL" id="EQK98937.1"/>
    </source>
</evidence>
<name>T5AAU3_OPHSC</name>
<dbReference type="HOGENOM" id="CLU_021176_0_0_1"/>
<dbReference type="GO" id="GO:0016829">
    <property type="term" value="F:lyase activity"/>
    <property type="evidence" value="ECO:0007669"/>
    <property type="project" value="UniProtKB-KW"/>
</dbReference>
<evidence type="ECO:0000256" key="6">
    <source>
        <dbReference type="ARBA" id="ARBA00023002"/>
    </source>
</evidence>
<dbReference type="eggNOG" id="ENOG502QSHJ">
    <property type="taxonomic scope" value="Eukaryota"/>
</dbReference>
<dbReference type="AlphaFoldDB" id="T5AAU3"/>
<feature type="region of interest" description="Disordered" evidence="8">
    <location>
        <begin position="1"/>
        <end position="21"/>
    </location>
</feature>
<evidence type="ECO:0000256" key="3">
    <source>
        <dbReference type="ARBA" id="ARBA00022630"/>
    </source>
</evidence>
<keyword evidence="5" id="KW-0274">FAD</keyword>
<dbReference type="InterPro" id="IPR010795">
    <property type="entry name" value="Prenylcys_lyase"/>
</dbReference>
<evidence type="ECO:0000256" key="1">
    <source>
        <dbReference type="ARBA" id="ARBA00001974"/>
    </source>
</evidence>
<comment type="cofactor">
    <cofactor evidence="1">
        <name>FAD</name>
        <dbReference type="ChEBI" id="CHEBI:57692"/>
    </cofactor>
</comment>
<dbReference type="EMBL" id="KE653851">
    <property type="protein sequence ID" value="EQK98937.1"/>
    <property type="molecule type" value="Genomic_DNA"/>
</dbReference>
<dbReference type="Pfam" id="PF07156">
    <property type="entry name" value="Prenylcys_lyase"/>
    <property type="match status" value="1"/>
</dbReference>
<keyword evidence="6" id="KW-0560">Oxidoreductase</keyword>
<evidence type="ECO:0000256" key="5">
    <source>
        <dbReference type="ARBA" id="ARBA00022827"/>
    </source>
</evidence>
<dbReference type="GO" id="GO:0030328">
    <property type="term" value="P:prenylcysteine catabolic process"/>
    <property type="evidence" value="ECO:0007669"/>
    <property type="project" value="InterPro"/>
</dbReference>
<dbReference type="SUPFAM" id="SSF51905">
    <property type="entry name" value="FAD/NAD(P)-binding domain"/>
    <property type="match status" value="1"/>
</dbReference>
<evidence type="ECO:0000256" key="4">
    <source>
        <dbReference type="ARBA" id="ARBA00022729"/>
    </source>
</evidence>
<feature type="compositionally biased region" description="Basic and acidic residues" evidence="8">
    <location>
        <begin position="7"/>
        <end position="19"/>
    </location>
</feature>
<reference evidence="10 11" key="1">
    <citation type="journal article" date="2013" name="Chin. Sci. Bull.">
        <title>Genome survey uncovers the secrets of sex and lifestyle in caterpillar fungus.</title>
        <authorList>
            <person name="Hu X."/>
            <person name="Zhang Y."/>
            <person name="Xiao G."/>
            <person name="Zheng P."/>
            <person name="Xia Y."/>
            <person name="Zhang X."/>
            <person name="St Leger R.J."/>
            <person name="Liu X."/>
            <person name="Wang C."/>
        </authorList>
    </citation>
    <scope>NUCLEOTIDE SEQUENCE [LARGE SCALE GENOMIC DNA]</scope>
    <source>
        <strain evidence="11">Co18 / CGMCC 3.14243</strain>
        <tissue evidence="10">Fruit-body</tissue>
    </source>
</reference>
<dbReference type="InterPro" id="IPR017046">
    <property type="entry name" value="Prenylcysteine_Oxase1"/>
</dbReference>